<dbReference type="PANTHER" id="PTHR11183">
    <property type="entry name" value="GLYCOGENIN SUBFAMILY MEMBER"/>
    <property type="match status" value="1"/>
</dbReference>
<dbReference type="GeneID" id="17291325"/>
<proteinExistence type="predicted"/>
<reference evidence="2" key="3">
    <citation type="submission" date="2015-06" db="UniProtKB">
        <authorList>
            <consortium name="EnsemblProtists"/>
        </authorList>
    </citation>
    <scope>IDENTIFICATION</scope>
</reference>
<name>L1IFG4_GUITC</name>
<dbReference type="AlphaFoldDB" id="L1IFG4"/>
<dbReference type="eggNOG" id="KOG1950">
    <property type="taxonomic scope" value="Eukaryota"/>
</dbReference>
<dbReference type="EnsemblProtists" id="EKX34595">
    <property type="protein sequence ID" value="EKX34595"/>
    <property type="gene ID" value="GUITHDRAFT_119244"/>
</dbReference>
<reference evidence="3" key="2">
    <citation type="submission" date="2012-11" db="EMBL/GenBank/DDBJ databases">
        <authorList>
            <person name="Kuo A."/>
            <person name="Curtis B.A."/>
            <person name="Tanifuji G."/>
            <person name="Burki F."/>
            <person name="Gruber A."/>
            <person name="Irimia M."/>
            <person name="Maruyama S."/>
            <person name="Arias M.C."/>
            <person name="Ball S.G."/>
            <person name="Gile G.H."/>
            <person name="Hirakawa Y."/>
            <person name="Hopkins J.F."/>
            <person name="Rensing S.A."/>
            <person name="Schmutz J."/>
            <person name="Symeonidi A."/>
            <person name="Elias M."/>
            <person name="Eveleigh R.J."/>
            <person name="Herman E.K."/>
            <person name="Klute M.J."/>
            <person name="Nakayama T."/>
            <person name="Obornik M."/>
            <person name="Reyes-Prieto A."/>
            <person name="Armbrust E.V."/>
            <person name="Aves S.J."/>
            <person name="Beiko R.G."/>
            <person name="Coutinho P."/>
            <person name="Dacks J.B."/>
            <person name="Durnford D.G."/>
            <person name="Fast N.M."/>
            <person name="Green B.R."/>
            <person name="Grisdale C."/>
            <person name="Hempe F."/>
            <person name="Henrissat B."/>
            <person name="Hoppner M.P."/>
            <person name="Ishida K.-I."/>
            <person name="Kim E."/>
            <person name="Koreny L."/>
            <person name="Kroth P.G."/>
            <person name="Liu Y."/>
            <person name="Malik S.-B."/>
            <person name="Maier U.G."/>
            <person name="McRose D."/>
            <person name="Mock T."/>
            <person name="Neilson J.A."/>
            <person name="Onodera N.T."/>
            <person name="Poole A.M."/>
            <person name="Pritham E.J."/>
            <person name="Richards T.A."/>
            <person name="Rocap G."/>
            <person name="Roy S.W."/>
            <person name="Sarai C."/>
            <person name="Schaack S."/>
            <person name="Shirato S."/>
            <person name="Slamovits C.H."/>
            <person name="Spencer D.F."/>
            <person name="Suzuki S."/>
            <person name="Worden A.Z."/>
            <person name="Zauner S."/>
            <person name="Barry K."/>
            <person name="Bell C."/>
            <person name="Bharti A.K."/>
            <person name="Crow J.A."/>
            <person name="Grimwood J."/>
            <person name="Kramer R."/>
            <person name="Lindquist E."/>
            <person name="Lucas S."/>
            <person name="Salamov A."/>
            <person name="McFadden G.I."/>
            <person name="Lane C.E."/>
            <person name="Keeling P.J."/>
            <person name="Gray M.W."/>
            <person name="Grigoriev I.V."/>
            <person name="Archibald J.M."/>
        </authorList>
    </citation>
    <scope>NUCLEOTIDE SEQUENCE</scope>
    <source>
        <strain evidence="3">CCMP2712</strain>
    </source>
</reference>
<dbReference type="InterPro" id="IPR050587">
    <property type="entry name" value="GNT1/Glycosyltrans_8"/>
</dbReference>
<evidence type="ECO:0000313" key="1">
    <source>
        <dbReference type="EMBL" id="EKX34595.1"/>
    </source>
</evidence>
<dbReference type="Proteomes" id="UP000011087">
    <property type="component" value="Unassembled WGS sequence"/>
</dbReference>
<evidence type="ECO:0000313" key="3">
    <source>
        <dbReference type="Proteomes" id="UP000011087"/>
    </source>
</evidence>
<dbReference type="OrthoDB" id="2014201at2759"/>
<dbReference type="Gene3D" id="3.90.550.10">
    <property type="entry name" value="Spore Coat Polysaccharide Biosynthesis Protein SpsA, Chain A"/>
    <property type="match status" value="1"/>
</dbReference>
<dbReference type="KEGG" id="gtt:GUITHDRAFT_119244"/>
<keyword evidence="3" id="KW-1185">Reference proteome</keyword>
<dbReference type="InterPro" id="IPR029044">
    <property type="entry name" value="Nucleotide-diphossugar_trans"/>
</dbReference>
<organism evidence="1">
    <name type="scientific">Guillardia theta (strain CCMP2712)</name>
    <name type="common">Cryptophyte</name>
    <dbReference type="NCBI Taxonomy" id="905079"/>
    <lineage>
        <taxon>Eukaryota</taxon>
        <taxon>Cryptophyceae</taxon>
        <taxon>Pyrenomonadales</taxon>
        <taxon>Geminigeraceae</taxon>
        <taxon>Guillardia</taxon>
    </lineage>
</organism>
<accession>L1IFG4</accession>
<dbReference type="PaxDb" id="55529-EKX34595"/>
<dbReference type="EMBL" id="JH993106">
    <property type="protein sequence ID" value="EKX34595.1"/>
    <property type="molecule type" value="Genomic_DNA"/>
</dbReference>
<reference evidence="1 3" key="1">
    <citation type="journal article" date="2012" name="Nature">
        <title>Algal genomes reveal evolutionary mosaicism and the fate of nucleomorphs.</title>
        <authorList>
            <consortium name="DOE Joint Genome Institute"/>
            <person name="Curtis B.A."/>
            <person name="Tanifuji G."/>
            <person name="Burki F."/>
            <person name="Gruber A."/>
            <person name="Irimia M."/>
            <person name="Maruyama S."/>
            <person name="Arias M.C."/>
            <person name="Ball S.G."/>
            <person name="Gile G.H."/>
            <person name="Hirakawa Y."/>
            <person name="Hopkins J.F."/>
            <person name="Kuo A."/>
            <person name="Rensing S.A."/>
            <person name="Schmutz J."/>
            <person name="Symeonidi A."/>
            <person name="Elias M."/>
            <person name="Eveleigh R.J."/>
            <person name="Herman E.K."/>
            <person name="Klute M.J."/>
            <person name="Nakayama T."/>
            <person name="Obornik M."/>
            <person name="Reyes-Prieto A."/>
            <person name="Armbrust E.V."/>
            <person name="Aves S.J."/>
            <person name="Beiko R.G."/>
            <person name="Coutinho P."/>
            <person name="Dacks J.B."/>
            <person name="Durnford D.G."/>
            <person name="Fast N.M."/>
            <person name="Green B.R."/>
            <person name="Grisdale C.J."/>
            <person name="Hempel F."/>
            <person name="Henrissat B."/>
            <person name="Hoppner M.P."/>
            <person name="Ishida K."/>
            <person name="Kim E."/>
            <person name="Koreny L."/>
            <person name="Kroth P.G."/>
            <person name="Liu Y."/>
            <person name="Malik S.B."/>
            <person name="Maier U.G."/>
            <person name="McRose D."/>
            <person name="Mock T."/>
            <person name="Neilson J.A."/>
            <person name="Onodera N.T."/>
            <person name="Poole A.M."/>
            <person name="Pritham E.J."/>
            <person name="Richards T.A."/>
            <person name="Rocap G."/>
            <person name="Roy S.W."/>
            <person name="Sarai C."/>
            <person name="Schaack S."/>
            <person name="Shirato S."/>
            <person name="Slamovits C.H."/>
            <person name="Spencer D.F."/>
            <person name="Suzuki S."/>
            <person name="Worden A.Z."/>
            <person name="Zauner S."/>
            <person name="Barry K."/>
            <person name="Bell C."/>
            <person name="Bharti A.K."/>
            <person name="Crow J.A."/>
            <person name="Grimwood J."/>
            <person name="Kramer R."/>
            <person name="Lindquist E."/>
            <person name="Lucas S."/>
            <person name="Salamov A."/>
            <person name="McFadden G.I."/>
            <person name="Lane C.E."/>
            <person name="Keeling P.J."/>
            <person name="Gray M.W."/>
            <person name="Grigoriev I.V."/>
            <person name="Archibald J.M."/>
        </authorList>
    </citation>
    <scope>NUCLEOTIDE SEQUENCE</scope>
    <source>
        <strain evidence="1 3">CCMP2712</strain>
    </source>
</reference>
<dbReference type="STRING" id="905079.L1IFG4"/>
<dbReference type="SUPFAM" id="SSF53448">
    <property type="entry name" value="Nucleotide-diphospho-sugar transferases"/>
    <property type="match status" value="1"/>
</dbReference>
<gene>
    <name evidence="1" type="ORF">GUITHDRAFT_119244</name>
</gene>
<sequence length="336" mass="38056">MAIGLNMACLNKLTCFCVLAVTVFEIVSNLVSSDQSFSDLLVTRMLSEYEQKLKGAPRCNSTREYAVFTIISSTDPDYPRGATTLRKSITLFGKLDSCRVETISLVIDEVAREPSFQADLQRMKEVGWKLVLVPEIKMPESMIAKVDSPRFIPLFTKLHVFNATQYKAVLFLDSDMSVLGDMMPLFDRYVPELKARKLNLGWVHDQPYSVFKGSSANAGMMLVIPDRRLFVDLIASITTLEFDAKMSEQGFLNKYFEHRSMLLPDVYNYNAVVALRNQSLWDATELGSIVIFHHTIAKPFYSIIGADLACLVNNHYHICKIWKKIDKLNLTVSPPE</sequence>
<dbReference type="RefSeq" id="XP_005821575.1">
    <property type="nucleotide sequence ID" value="XM_005821518.1"/>
</dbReference>
<dbReference type="HOGENOM" id="CLU_889787_0_0_1"/>
<protein>
    <submittedName>
        <fullName evidence="1 2">Uncharacterized protein</fullName>
    </submittedName>
</protein>
<evidence type="ECO:0000313" key="2">
    <source>
        <dbReference type="EnsemblProtists" id="EKX34595"/>
    </source>
</evidence>